<accession>A0A2G8RVY2</accession>
<evidence type="ECO:0000313" key="6">
    <source>
        <dbReference type="EMBL" id="PIL25671.1"/>
    </source>
</evidence>
<keyword evidence="1" id="KW-0479">Metal-binding</keyword>
<feature type="domain" description="MYND-type" evidence="5">
    <location>
        <begin position="65"/>
        <end position="106"/>
    </location>
</feature>
<keyword evidence="7" id="KW-1185">Reference proteome</keyword>
<name>A0A2G8RVY2_9APHY</name>
<proteinExistence type="predicted"/>
<reference evidence="6 7" key="1">
    <citation type="journal article" date="2015" name="Sci. Rep.">
        <title>Chromosome-level genome map provides insights into diverse defense mechanisms in the medicinal fungus Ganoderma sinense.</title>
        <authorList>
            <person name="Zhu Y."/>
            <person name="Xu J."/>
            <person name="Sun C."/>
            <person name="Zhou S."/>
            <person name="Xu H."/>
            <person name="Nelson D.R."/>
            <person name="Qian J."/>
            <person name="Song J."/>
            <person name="Luo H."/>
            <person name="Xiang L."/>
            <person name="Li Y."/>
            <person name="Xu Z."/>
            <person name="Ji A."/>
            <person name="Wang L."/>
            <person name="Lu S."/>
            <person name="Hayward A."/>
            <person name="Sun W."/>
            <person name="Li X."/>
            <person name="Schwartz D.C."/>
            <person name="Wang Y."/>
            <person name="Chen S."/>
        </authorList>
    </citation>
    <scope>NUCLEOTIDE SEQUENCE [LARGE SCALE GENOMIC DNA]</scope>
    <source>
        <strain evidence="6 7">ZZ0214-1</strain>
    </source>
</reference>
<evidence type="ECO:0000256" key="3">
    <source>
        <dbReference type="ARBA" id="ARBA00022833"/>
    </source>
</evidence>
<dbReference type="AlphaFoldDB" id="A0A2G8RVY2"/>
<dbReference type="OrthoDB" id="432970at2759"/>
<gene>
    <name evidence="6" type="ORF">GSI_11421</name>
</gene>
<dbReference type="Gene3D" id="6.10.140.2220">
    <property type="match status" value="1"/>
</dbReference>
<dbReference type="Pfam" id="PF01753">
    <property type="entry name" value="zf-MYND"/>
    <property type="match status" value="1"/>
</dbReference>
<keyword evidence="2 4" id="KW-0863">Zinc-finger</keyword>
<evidence type="ECO:0000313" key="7">
    <source>
        <dbReference type="Proteomes" id="UP000230002"/>
    </source>
</evidence>
<dbReference type="PROSITE" id="PS50865">
    <property type="entry name" value="ZF_MYND_2"/>
    <property type="match status" value="1"/>
</dbReference>
<evidence type="ECO:0000256" key="1">
    <source>
        <dbReference type="ARBA" id="ARBA00022723"/>
    </source>
</evidence>
<dbReference type="SUPFAM" id="SSF144232">
    <property type="entry name" value="HIT/MYND zinc finger-like"/>
    <property type="match status" value="1"/>
</dbReference>
<protein>
    <recommendedName>
        <fullName evidence="5">MYND-type domain-containing protein</fullName>
    </recommendedName>
</protein>
<sequence length="388" mass="42213">MRSPRLVTDARVPRRTVLRHWHPLPNILNAQTPLSLLPCQTTLTMKSMSQNPQSVLALACQKIACECCGKPRTADRPLKRCKGCSATWFCNKECQIACWPHHKNLSYATIASLSHASKQWAEVHQLALFIIATLLVELRGGGTRAALSSSYSVTFDLGPPRSPAAHDGNPASAFTLAGIEFNDNDQATPGAVAAAQWAPPALALRVAVARRFVLKGTHPDVVGVLPATFYIRDAHLAGQSTIPLLRPHPRARVRARATRGESKRAGGVGGALEFDERTEKALYSLIGLCTGVINTGTVLRIPADAAQAVPDLGRLVRRDSENANAKKGGRCQWRWAPLAPLPQTRDVEKEFFGLREFDPAPVPAAESFEAYHRLWPYHALRVGASRSG</sequence>
<evidence type="ECO:0000259" key="5">
    <source>
        <dbReference type="PROSITE" id="PS50865"/>
    </source>
</evidence>
<organism evidence="6 7">
    <name type="scientific">Ganoderma sinense ZZ0214-1</name>
    <dbReference type="NCBI Taxonomy" id="1077348"/>
    <lineage>
        <taxon>Eukaryota</taxon>
        <taxon>Fungi</taxon>
        <taxon>Dikarya</taxon>
        <taxon>Basidiomycota</taxon>
        <taxon>Agaricomycotina</taxon>
        <taxon>Agaricomycetes</taxon>
        <taxon>Polyporales</taxon>
        <taxon>Polyporaceae</taxon>
        <taxon>Ganoderma</taxon>
    </lineage>
</organism>
<evidence type="ECO:0000256" key="2">
    <source>
        <dbReference type="ARBA" id="ARBA00022771"/>
    </source>
</evidence>
<evidence type="ECO:0000256" key="4">
    <source>
        <dbReference type="PROSITE-ProRule" id="PRU00134"/>
    </source>
</evidence>
<dbReference type="GO" id="GO:0008270">
    <property type="term" value="F:zinc ion binding"/>
    <property type="evidence" value="ECO:0007669"/>
    <property type="project" value="UniProtKB-KW"/>
</dbReference>
<keyword evidence="3" id="KW-0862">Zinc</keyword>
<dbReference type="EMBL" id="AYKW01000045">
    <property type="protein sequence ID" value="PIL25671.1"/>
    <property type="molecule type" value="Genomic_DNA"/>
</dbReference>
<dbReference type="InterPro" id="IPR002893">
    <property type="entry name" value="Znf_MYND"/>
</dbReference>
<dbReference type="Proteomes" id="UP000230002">
    <property type="component" value="Unassembled WGS sequence"/>
</dbReference>
<comment type="caution">
    <text evidence="6">The sequence shown here is derived from an EMBL/GenBank/DDBJ whole genome shotgun (WGS) entry which is preliminary data.</text>
</comment>